<sequence>YNKQKVVMELEFGNNNPFIDEGSKENGDKIMNESSNYSMEEECLFQPEENNLEELIEAEKNNYKNTQSGADNSEENQIDNATQIVKIADAKDLIDRQVTVNESQKIDGTVL</sequence>
<reference evidence="1 2" key="1">
    <citation type="submission" date="2021-06" db="EMBL/GenBank/DDBJ databases">
        <authorList>
            <person name="Kallberg Y."/>
            <person name="Tangrot J."/>
            <person name="Rosling A."/>
        </authorList>
    </citation>
    <scope>NUCLEOTIDE SEQUENCE [LARGE SCALE GENOMIC DNA]</scope>
    <source>
        <strain evidence="1 2">120-4 pot B 10/14</strain>
    </source>
</reference>
<dbReference type="Proteomes" id="UP000789901">
    <property type="component" value="Unassembled WGS sequence"/>
</dbReference>
<name>A0ABN7WLF5_GIGMA</name>
<protein>
    <submittedName>
        <fullName evidence="1">2632_t:CDS:1</fullName>
    </submittedName>
</protein>
<evidence type="ECO:0000313" key="1">
    <source>
        <dbReference type="EMBL" id="CAG8834291.1"/>
    </source>
</evidence>
<gene>
    <name evidence="1" type="ORF">GMARGA_LOCUS31980</name>
</gene>
<comment type="caution">
    <text evidence="1">The sequence shown here is derived from an EMBL/GenBank/DDBJ whole genome shotgun (WGS) entry which is preliminary data.</text>
</comment>
<feature type="non-terminal residue" evidence="1">
    <location>
        <position position="1"/>
    </location>
</feature>
<keyword evidence="2" id="KW-1185">Reference proteome</keyword>
<dbReference type="EMBL" id="CAJVQB010049062">
    <property type="protein sequence ID" value="CAG8834291.1"/>
    <property type="molecule type" value="Genomic_DNA"/>
</dbReference>
<accession>A0ABN7WLF5</accession>
<organism evidence="1 2">
    <name type="scientific">Gigaspora margarita</name>
    <dbReference type="NCBI Taxonomy" id="4874"/>
    <lineage>
        <taxon>Eukaryota</taxon>
        <taxon>Fungi</taxon>
        <taxon>Fungi incertae sedis</taxon>
        <taxon>Mucoromycota</taxon>
        <taxon>Glomeromycotina</taxon>
        <taxon>Glomeromycetes</taxon>
        <taxon>Diversisporales</taxon>
        <taxon>Gigasporaceae</taxon>
        <taxon>Gigaspora</taxon>
    </lineage>
</organism>
<evidence type="ECO:0000313" key="2">
    <source>
        <dbReference type="Proteomes" id="UP000789901"/>
    </source>
</evidence>
<proteinExistence type="predicted"/>